<evidence type="ECO:0000256" key="1">
    <source>
        <dbReference type="SAM" id="MobiDB-lite"/>
    </source>
</evidence>
<sequence length="370" mass="43077">MNKKKVVKRESFTQTVKRRLERIADSTCTNPTCRKSTTDFETGETIGIAAHIIGASSKGPRGDLKISKKELSSIQNGIWLCSNCATLIDKKSCIKTFTVQVLKQWKTGWEQEVKEQKQSKQKNKEKIQEKKTNENLTRKRKSQSVIPRKVFEDELIKEMNKISNLCISKRKINFNFKKIAEINTVIGQYVLERESTLGRLFGNGVNKRKNTKLLYQVEDLTFEMANHTNENRRSLQIHNCLLHKLLSIWLGNKKREQKQQIMLNEEVSQYFRELEKKENLTTQLNKLHSSLLGNEKKKTQKQVPQETRSMVSKQRIKIGSLNPIAEQTTATPILFHNSLFGKPSKFPHNLNNRQLLGRNHNFFHKKKHFF</sequence>
<proteinExistence type="predicted"/>
<gene>
    <name evidence="2" type="ORF">M0812_20400</name>
</gene>
<organism evidence="2 3">
    <name type="scientific">Anaeramoeba flamelloides</name>
    <dbReference type="NCBI Taxonomy" id="1746091"/>
    <lineage>
        <taxon>Eukaryota</taxon>
        <taxon>Metamonada</taxon>
        <taxon>Anaeramoebidae</taxon>
        <taxon>Anaeramoeba</taxon>
    </lineage>
</organism>
<feature type="region of interest" description="Disordered" evidence="1">
    <location>
        <begin position="113"/>
        <end position="141"/>
    </location>
</feature>
<reference evidence="2" key="1">
    <citation type="submission" date="2022-08" db="EMBL/GenBank/DDBJ databases">
        <title>Novel sulphate-reducing endosymbionts in the free-living metamonad Anaeramoeba.</title>
        <authorList>
            <person name="Jerlstrom-Hultqvist J."/>
            <person name="Cepicka I."/>
            <person name="Gallot-Lavallee L."/>
            <person name="Salas-Leiva D."/>
            <person name="Curtis B.A."/>
            <person name="Zahonova K."/>
            <person name="Pipaliya S."/>
            <person name="Dacks J."/>
            <person name="Roger A.J."/>
        </authorList>
    </citation>
    <scope>NUCLEOTIDE SEQUENCE</scope>
    <source>
        <strain evidence="2">Busselton2</strain>
    </source>
</reference>
<dbReference type="AlphaFoldDB" id="A0AAV7YNW6"/>
<protein>
    <recommendedName>
        <fullName evidence="4">HNH homing endonuclease</fullName>
    </recommendedName>
</protein>
<evidence type="ECO:0000313" key="2">
    <source>
        <dbReference type="EMBL" id="KAJ3431488.1"/>
    </source>
</evidence>
<feature type="compositionally biased region" description="Basic and acidic residues" evidence="1">
    <location>
        <begin position="113"/>
        <end position="137"/>
    </location>
</feature>
<evidence type="ECO:0000313" key="3">
    <source>
        <dbReference type="Proteomes" id="UP001146793"/>
    </source>
</evidence>
<dbReference type="EMBL" id="JANTQA010000047">
    <property type="protein sequence ID" value="KAJ3431488.1"/>
    <property type="molecule type" value="Genomic_DNA"/>
</dbReference>
<evidence type="ECO:0008006" key="4">
    <source>
        <dbReference type="Google" id="ProtNLM"/>
    </source>
</evidence>
<dbReference type="Proteomes" id="UP001146793">
    <property type="component" value="Unassembled WGS sequence"/>
</dbReference>
<comment type="caution">
    <text evidence="2">The sequence shown here is derived from an EMBL/GenBank/DDBJ whole genome shotgun (WGS) entry which is preliminary data.</text>
</comment>
<name>A0AAV7YNW6_9EUKA</name>
<accession>A0AAV7YNW6</accession>